<evidence type="ECO:0008006" key="3">
    <source>
        <dbReference type="Google" id="ProtNLM"/>
    </source>
</evidence>
<sequence>MNLFVQPPVLLASSHELRKVGFELEYSAIELQKSAELLIETLKSGSMEKINPYHYKIRDTHYGDFNLVLDFQFLISQGLQKWLQNIGLDQFIEAEIALALEEFIATLSQTIVPYEITTPPLPLDKIEIVEEIKETFRTNGALGTDANPLYAFGFHINPQAFSFEVTEIIDTLRAFFILYETLVLWLQPDIVRRISPYIKPFEEEYIQKVLKASYQPDINRFICDYLQYNPTRNRALDLLPLLAWIDSNQVFKTLPEEKISPRPAYHYRLPNSKVDKKEWHTYDAWNSWVIIEKLAQDKETLAQLAGEYSKYLTDPFSFLKKEKWLQKVNVWLKKQI</sequence>
<dbReference type="RefSeq" id="WP_193151341.1">
    <property type="nucleotide sequence ID" value="NZ_CP041235.1"/>
</dbReference>
<dbReference type="InterPro" id="IPR022025">
    <property type="entry name" value="Amidoligase_2"/>
</dbReference>
<evidence type="ECO:0000313" key="1">
    <source>
        <dbReference type="EMBL" id="QOP43032.1"/>
    </source>
</evidence>
<protein>
    <recommendedName>
        <fullName evidence="3">Amidoligase enzyme</fullName>
    </recommendedName>
</protein>
<reference evidence="1 2" key="1">
    <citation type="submission" date="2019-06" db="EMBL/GenBank/DDBJ databases">
        <title>Sulfurimonas gotlandica sp. nov., a chemoautotrophic and psychrotolerant epsilonproteobacterium isolated from a pelagic redoxcline, and an emended description of the genus Sulfurimonas.</title>
        <authorList>
            <person name="Wang S."/>
            <person name="Jiang L."/>
            <person name="Shao Z."/>
        </authorList>
    </citation>
    <scope>NUCLEOTIDE SEQUENCE [LARGE SCALE GENOMIC DNA]</scope>
    <source>
        <strain evidence="1 2">S2-6</strain>
    </source>
</reference>
<organism evidence="1 2">
    <name type="scientific">Sulfurimonas sediminis</name>
    <dbReference type="NCBI Taxonomy" id="2590020"/>
    <lineage>
        <taxon>Bacteria</taxon>
        <taxon>Pseudomonadati</taxon>
        <taxon>Campylobacterota</taxon>
        <taxon>Epsilonproteobacteria</taxon>
        <taxon>Campylobacterales</taxon>
        <taxon>Sulfurimonadaceae</taxon>
        <taxon>Sulfurimonas</taxon>
    </lineage>
</organism>
<dbReference type="Proteomes" id="UP000593719">
    <property type="component" value="Chromosome"/>
</dbReference>
<dbReference type="KEGG" id="ssei:FJR45_03315"/>
<accession>A0A7M1B2Y0</accession>
<evidence type="ECO:0000313" key="2">
    <source>
        <dbReference type="Proteomes" id="UP000593719"/>
    </source>
</evidence>
<dbReference type="AlphaFoldDB" id="A0A7M1B2Y0"/>
<proteinExistence type="predicted"/>
<name>A0A7M1B2Y0_9BACT</name>
<dbReference type="EMBL" id="CP041235">
    <property type="protein sequence ID" value="QOP43032.1"/>
    <property type="molecule type" value="Genomic_DNA"/>
</dbReference>
<keyword evidence="2" id="KW-1185">Reference proteome</keyword>
<gene>
    <name evidence="1" type="ORF">FJR45_03315</name>
</gene>
<dbReference type="Pfam" id="PF12224">
    <property type="entry name" value="Amidoligase_2"/>
    <property type="match status" value="1"/>
</dbReference>